<protein>
    <submittedName>
        <fullName evidence="1">Uncharacterized protein</fullName>
    </submittedName>
</protein>
<keyword evidence="2" id="KW-1185">Reference proteome</keyword>
<sequence length="43" mass="4878">MATLARALFGRSAETGTQIRELGILFDPDGRVRKFRSQDIRVQ</sequence>
<proteinExistence type="predicted"/>
<reference evidence="1" key="1">
    <citation type="submission" date="2024-11" db="EMBL/GenBank/DDBJ databases">
        <title>Description of Massilia orientalis sp. nov., isolated from rhizosphere soil of Ageratina adenophora.</title>
        <authorList>
            <person name="Wang Y."/>
        </authorList>
    </citation>
    <scope>NUCLEOTIDE SEQUENCE</scope>
    <source>
        <strain evidence="1">YIM B02787</strain>
    </source>
</reference>
<gene>
    <name evidence="1" type="ORF">QPK29_000040</name>
</gene>
<comment type="caution">
    <text evidence="1">The sequence shown here is derived from an EMBL/GenBank/DDBJ whole genome shotgun (WGS) entry which is preliminary data.</text>
</comment>
<name>A0ACC7M1W8_9BURK</name>
<evidence type="ECO:0000313" key="2">
    <source>
        <dbReference type="Proteomes" id="UP001168096"/>
    </source>
</evidence>
<organism evidence="1 2">
    <name type="scientific">Massilia orientalis</name>
    <dbReference type="NCBI Taxonomy" id="3050128"/>
    <lineage>
        <taxon>Bacteria</taxon>
        <taxon>Pseudomonadati</taxon>
        <taxon>Pseudomonadota</taxon>
        <taxon>Betaproteobacteria</taxon>
        <taxon>Burkholderiales</taxon>
        <taxon>Oxalobacteraceae</taxon>
        <taxon>Telluria group</taxon>
        <taxon>Massilia</taxon>
    </lineage>
</organism>
<evidence type="ECO:0000313" key="1">
    <source>
        <dbReference type="EMBL" id="MFJ1466082.1"/>
    </source>
</evidence>
<dbReference type="EMBL" id="JASNRB020000001">
    <property type="protein sequence ID" value="MFJ1466082.1"/>
    <property type="molecule type" value="Genomic_DNA"/>
</dbReference>
<accession>A0ACC7M1W8</accession>
<dbReference type="Proteomes" id="UP001168096">
    <property type="component" value="Unassembled WGS sequence"/>
</dbReference>